<reference evidence="2 3" key="1">
    <citation type="journal article" date="2013" name="Curr. Biol.">
        <title>The Genome of the Foraminiferan Reticulomyxa filosa.</title>
        <authorList>
            <person name="Glockner G."/>
            <person name="Hulsmann N."/>
            <person name="Schleicher M."/>
            <person name="Noegel A.A."/>
            <person name="Eichinger L."/>
            <person name="Gallinger C."/>
            <person name="Pawlowski J."/>
            <person name="Sierra R."/>
            <person name="Euteneuer U."/>
            <person name="Pillet L."/>
            <person name="Moustafa A."/>
            <person name="Platzer M."/>
            <person name="Groth M."/>
            <person name="Szafranski K."/>
            <person name="Schliwa M."/>
        </authorList>
    </citation>
    <scope>NUCLEOTIDE SEQUENCE [LARGE SCALE GENOMIC DNA]</scope>
</reference>
<accession>X6M3I2</accession>
<feature type="region of interest" description="Disordered" evidence="1">
    <location>
        <begin position="196"/>
        <end position="234"/>
    </location>
</feature>
<evidence type="ECO:0000313" key="3">
    <source>
        <dbReference type="Proteomes" id="UP000023152"/>
    </source>
</evidence>
<protein>
    <submittedName>
        <fullName evidence="2">Uncharacterized protein</fullName>
    </submittedName>
</protein>
<organism evidence="2 3">
    <name type="scientific">Reticulomyxa filosa</name>
    <dbReference type="NCBI Taxonomy" id="46433"/>
    <lineage>
        <taxon>Eukaryota</taxon>
        <taxon>Sar</taxon>
        <taxon>Rhizaria</taxon>
        <taxon>Retaria</taxon>
        <taxon>Foraminifera</taxon>
        <taxon>Monothalamids</taxon>
        <taxon>Reticulomyxidae</taxon>
        <taxon>Reticulomyxa</taxon>
    </lineage>
</organism>
<feature type="non-terminal residue" evidence="2">
    <location>
        <position position="268"/>
    </location>
</feature>
<proteinExistence type="predicted"/>
<keyword evidence="3" id="KW-1185">Reference proteome</keyword>
<evidence type="ECO:0000313" key="2">
    <source>
        <dbReference type="EMBL" id="ETO08484.1"/>
    </source>
</evidence>
<sequence length="268" mass="30666">MLKEVEEPLGQALWLYDRYCNPVSAEQMLNLRGNTTQQLKKFWTNVERICSDKELSSTQKASKLPTPIELYKLFDNAETDVMQLLQGSWERFQDAVCKAAQLQNVNQSPSLSAARPSAGHLPAGDNLSLDQFALDDVKDVKERPQLSHPQNAVMLSLSLSLQQPQIQQHLQLQQQQDQDQQLQQLQLQQSQQSQQQQQQQQQVEPYHLRPSSSTSSLHVQDDNTKQSDPPNHSENPSLCIPLFISKCPLHHHSLQTINMYYKSRPYSN</sequence>
<dbReference type="EMBL" id="ASPP01024940">
    <property type="protein sequence ID" value="ETO08484.1"/>
    <property type="molecule type" value="Genomic_DNA"/>
</dbReference>
<gene>
    <name evidence="2" type="ORF">RFI_28902</name>
</gene>
<comment type="caution">
    <text evidence="2">The sequence shown here is derived from an EMBL/GenBank/DDBJ whole genome shotgun (WGS) entry which is preliminary data.</text>
</comment>
<evidence type="ECO:0000256" key="1">
    <source>
        <dbReference type="SAM" id="MobiDB-lite"/>
    </source>
</evidence>
<name>X6M3I2_RETFI</name>
<dbReference type="AlphaFoldDB" id="X6M3I2"/>
<dbReference type="Proteomes" id="UP000023152">
    <property type="component" value="Unassembled WGS sequence"/>
</dbReference>